<dbReference type="InterPro" id="IPR020471">
    <property type="entry name" value="AKR"/>
</dbReference>
<evidence type="ECO:0000259" key="2">
    <source>
        <dbReference type="Pfam" id="PF00248"/>
    </source>
</evidence>
<dbReference type="GeneID" id="18915446"/>
<evidence type="ECO:0000313" key="3">
    <source>
        <dbReference type="EMBL" id="EKM58176.1"/>
    </source>
</evidence>
<accession>K5V646</accession>
<dbReference type="SUPFAM" id="SSF51430">
    <property type="entry name" value="NAD(P)-linked oxidoreductase"/>
    <property type="match status" value="1"/>
</dbReference>
<feature type="domain" description="NADP-dependent oxidoreductase" evidence="2">
    <location>
        <begin position="16"/>
        <end position="312"/>
    </location>
</feature>
<keyword evidence="1" id="KW-0560">Oxidoreductase</keyword>
<dbReference type="HOGENOM" id="CLU_023205_2_1_1"/>
<dbReference type="Proteomes" id="UP000008370">
    <property type="component" value="Unassembled WGS sequence"/>
</dbReference>
<keyword evidence="4" id="KW-1185">Reference proteome</keyword>
<dbReference type="PRINTS" id="PR00069">
    <property type="entry name" value="ALDKETRDTASE"/>
</dbReference>
<dbReference type="InterPro" id="IPR023210">
    <property type="entry name" value="NADP_OxRdtase_dom"/>
</dbReference>
<dbReference type="PANTHER" id="PTHR43625">
    <property type="entry name" value="AFLATOXIN B1 ALDEHYDE REDUCTASE"/>
    <property type="match status" value="1"/>
</dbReference>
<organism evidence="3 4">
    <name type="scientific">Phanerochaete carnosa (strain HHB-10118-sp)</name>
    <name type="common">White-rot fungus</name>
    <name type="synonym">Peniophora carnosa</name>
    <dbReference type="NCBI Taxonomy" id="650164"/>
    <lineage>
        <taxon>Eukaryota</taxon>
        <taxon>Fungi</taxon>
        <taxon>Dikarya</taxon>
        <taxon>Basidiomycota</taxon>
        <taxon>Agaricomycotina</taxon>
        <taxon>Agaricomycetes</taxon>
        <taxon>Polyporales</taxon>
        <taxon>Phanerochaetaceae</taxon>
        <taxon>Phanerochaete</taxon>
    </lineage>
</organism>
<dbReference type="InterPro" id="IPR050791">
    <property type="entry name" value="Aldo-Keto_reductase"/>
</dbReference>
<name>K5V646_PHACS</name>
<dbReference type="EMBL" id="JH930470">
    <property type="protein sequence ID" value="EKM58176.1"/>
    <property type="molecule type" value="Genomic_DNA"/>
</dbReference>
<dbReference type="RefSeq" id="XP_007393500.1">
    <property type="nucleotide sequence ID" value="XM_007393438.1"/>
</dbReference>
<gene>
    <name evidence="3" type="ORF">PHACADRAFT_252277</name>
</gene>
<dbReference type="OrthoDB" id="37537at2759"/>
<dbReference type="InParanoid" id="K5V646"/>
<proteinExistence type="predicted"/>
<sequence>MSLPTRKIGDANVSCVGFGAMGLSAYYGSPMIDEERFKVLDAAHEQGCTFWDTSDIYGDSEDLISQWFKRTGKRSEIFLATKFAFRAIDSKGATLDGTPEYARLAIDNSLKRLGVDQIDLWYLHRPDANVPIELTIGAMAEAVKAGKVKYIGISECSEDTLRRAHAVYPIAAAQFEYAPFTLNIEDPQIGIWNACKELGITLVAYSPLGRGLLSGKLDPDALSDKDIRKLFDFPRFQKENFQLVLKVVDTLTEIGKRHDATSAQVALAWLLAQGPNVIPIPGTTNVRRLEENANARHVKLTPGEVKEIRDAVERAGLHEVPRVAKGFSHMSYVDTPQLYK</sequence>
<evidence type="ECO:0000256" key="1">
    <source>
        <dbReference type="ARBA" id="ARBA00023002"/>
    </source>
</evidence>
<protein>
    <recommendedName>
        <fullName evidence="2">NADP-dependent oxidoreductase domain-containing protein</fullName>
    </recommendedName>
</protein>
<dbReference type="AlphaFoldDB" id="K5V646"/>
<reference evidence="3 4" key="1">
    <citation type="journal article" date="2012" name="BMC Genomics">
        <title>Comparative genomics of the white-rot fungi, Phanerochaete carnosa and P. chrysosporium, to elucidate the genetic basis of the distinct wood types they colonize.</title>
        <authorList>
            <person name="Suzuki H."/>
            <person name="MacDonald J."/>
            <person name="Syed K."/>
            <person name="Salamov A."/>
            <person name="Hori C."/>
            <person name="Aerts A."/>
            <person name="Henrissat B."/>
            <person name="Wiebenga A."/>
            <person name="vanKuyk P.A."/>
            <person name="Barry K."/>
            <person name="Lindquist E."/>
            <person name="LaButti K."/>
            <person name="Lapidus A."/>
            <person name="Lucas S."/>
            <person name="Coutinho P."/>
            <person name="Gong Y."/>
            <person name="Samejima M."/>
            <person name="Mahadevan R."/>
            <person name="Abou-Zaid M."/>
            <person name="de Vries R.P."/>
            <person name="Igarashi K."/>
            <person name="Yadav J.S."/>
            <person name="Grigoriev I.V."/>
            <person name="Master E.R."/>
        </authorList>
    </citation>
    <scope>NUCLEOTIDE SEQUENCE [LARGE SCALE GENOMIC DNA]</scope>
    <source>
        <strain evidence="3 4">HHB-10118-sp</strain>
    </source>
</reference>
<dbReference type="GO" id="GO:0016491">
    <property type="term" value="F:oxidoreductase activity"/>
    <property type="evidence" value="ECO:0007669"/>
    <property type="project" value="UniProtKB-KW"/>
</dbReference>
<dbReference type="KEGG" id="pco:PHACADRAFT_252277"/>
<dbReference type="InterPro" id="IPR036812">
    <property type="entry name" value="NAD(P)_OxRdtase_dom_sf"/>
</dbReference>
<dbReference type="Gene3D" id="3.20.20.100">
    <property type="entry name" value="NADP-dependent oxidoreductase domain"/>
    <property type="match status" value="1"/>
</dbReference>
<dbReference type="GO" id="GO:0005737">
    <property type="term" value="C:cytoplasm"/>
    <property type="evidence" value="ECO:0007669"/>
    <property type="project" value="TreeGrafter"/>
</dbReference>
<dbReference type="Pfam" id="PF00248">
    <property type="entry name" value="Aldo_ket_red"/>
    <property type="match status" value="1"/>
</dbReference>
<evidence type="ECO:0000313" key="4">
    <source>
        <dbReference type="Proteomes" id="UP000008370"/>
    </source>
</evidence>
<dbReference type="PANTHER" id="PTHR43625:SF40">
    <property type="entry name" value="ALDO-KETO REDUCTASE YAKC [NADP(+)]"/>
    <property type="match status" value="1"/>
</dbReference>